<keyword evidence="3" id="KW-1185">Reference proteome</keyword>
<comment type="caution">
    <text evidence="2">The sequence shown here is derived from an EMBL/GenBank/DDBJ whole genome shotgun (WGS) entry which is preliminary data.</text>
</comment>
<name>A0ABQ2FAZ5_9MICO</name>
<evidence type="ECO:0000313" key="3">
    <source>
        <dbReference type="Proteomes" id="UP000662111"/>
    </source>
</evidence>
<dbReference type="InterPro" id="IPR056085">
    <property type="entry name" value="DUF7668"/>
</dbReference>
<dbReference type="EMBL" id="BMLB01000006">
    <property type="protein sequence ID" value="GGK79103.1"/>
    <property type="molecule type" value="Genomic_DNA"/>
</dbReference>
<organism evidence="2 3">
    <name type="scientific">Ornithinimicrobium pekingense</name>
    <dbReference type="NCBI Taxonomy" id="384677"/>
    <lineage>
        <taxon>Bacteria</taxon>
        <taxon>Bacillati</taxon>
        <taxon>Actinomycetota</taxon>
        <taxon>Actinomycetes</taxon>
        <taxon>Micrococcales</taxon>
        <taxon>Ornithinimicrobiaceae</taxon>
        <taxon>Ornithinimicrobium</taxon>
    </lineage>
</organism>
<accession>A0ABQ2FAZ5</accession>
<proteinExistence type="predicted"/>
<sequence length="253" mass="27189">MVSAVGGVVGALSAGELSLVAGRGGLSVDQLREGLVGCEDRLRPYPDALWSWLDELLALVPVEGTRPVEHETVVPLWTDEGAAQLGLRLRLVPVGRRGYLDARVVGFEEIDPAPEWSGFAEGSVGEPATSLAVPGDTPVPERWRPALREVVSRLARGDFDGLARDGVLAPVRHPSHEMVREGLQGYPDRLVELPADPWPWSDFTPADHGPGRYAVVLPLWTAGQSPSDLSLEADIDDRGADDVRVQVIGAHVL</sequence>
<protein>
    <recommendedName>
        <fullName evidence="1">DUF7668 domain-containing protein</fullName>
    </recommendedName>
</protein>
<gene>
    <name evidence="2" type="ORF">GCM10011509_29550</name>
</gene>
<reference evidence="3" key="1">
    <citation type="journal article" date="2019" name="Int. J. Syst. Evol. Microbiol.">
        <title>The Global Catalogue of Microorganisms (GCM) 10K type strain sequencing project: providing services to taxonomists for standard genome sequencing and annotation.</title>
        <authorList>
            <consortium name="The Broad Institute Genomics Platform"/>
            <consortium name="The Broad Institute Genome Sequencing Center for Infectious Disease"/>
            <person name="Wu L."/>
            <person name="Ma J."/>
        </authorList>
    </citation>
    <scope>NUCLEOTIDE SEQUENCE [LARGE SCALE GENOMIC DNA]</scope>
    <source>
        <strain evidence="3">CGMCC 1.5362</strain>
    </source>
</reference>
<evidence type="ECO:0000313" key="2">
    <source>
        <dbReference type="EMBL" id="GGK79103.1"/>
    </source>
</evidence>
<feature type="domain" description="DUF7668" evidence="1">
    <location>
        <begin position="151"/>
        <end position="253"/>
    </location>
</feature>
<dbReference type="Proteomes" id="UP000662111">
    <property type="component" value="Unassembled WGS sequence"/>
</dbReference>
<dbReference type="Pfam" id="PF24705">
    <property type="entry name" value="DUF7668"/>
    <property type="match status" value="1"/>
</dbReference>
<evidence type="ECO:0000259" key="1">
    <source>
        <dbReference type="Pfam" id="PF24705"/>
    </source>
</evidence>